<feature type="region of interest" description="Disordered" evidence="1">
    <location>
        <begin position="73"/>
        <end position="96"/>
    </location>
</feature>
<organism evidence="2 3">
    <name type="scientific">Streptomyces nojiriensis</name>
    <dbReference type="NCBI Taxonomy" id="66374"/>
    <lineage>
        <taxon>Bacteria</taxon>
        <taxon>Bacillati</taxon>
        <taxon>Actinomycetota</taxon>
        <taxon>Actinomycetes</taxon>
        <taxon>Kitasatosporales</taxon>
        <taxon>Streptomycetaceae</taxon>
        <taxon>Streptomyces</taxon>
    </lineage>
</organism>
<gene>
    <name evidence="2" type="ORF">Snoj_30750</name>
</gene>
<sequence>MPPRTIISTRRFLTASGIRAPGGIGPWGSPPGPTGPGSPFAGDRCQGRRPPDFPSSTFILTVLPLERRRTCAPCSGGSCRLSSRKSGQRPGYKVIR</sequence>
<keyword evidence="3" id="KW-1185">Reference proteome</keyword>
<proteinExistence type="predicted"/>
<protein>
    <submittedName>
        <fullName evidence="2">Uncharacterized protein</fullName>
    </submittedName>
</protein>
<dbReference type="EMBL" id="BNEC01000005">
    <property type="protein sequence ID" value="GHI69157.1"/>
    <property type="molecule type" value="Genomic_DNA"/>
</dbReference>
<reference evidence="3" key="1">
    <citation type="submission" date="2023-07" db="EMBL/GenBank/DDBJ databases">
        <title>Whole genome shotgun sequence of Streptomyces nojiriensis NBRC 13794.</title>
        <authorList>
            <person name="Komaki H."/>
            <person name="Tamura T."/>
        </authorList>
    </citation>
    <scope>NUCLEOTIDE SEQUENCE [LARGE SCALE GENOMIC DNA]</scope>
    <source>
        <strain evidence="3">NBRC 13794</strain>
    </source>
</reference>
<dbReference type="Proteomes" id="UP000613974">
    <property type="component" value="Unassembled WGS sequence"/>
</dbReference>
<feature type="region of interest" description="Disordered" evidence="1">
    <location>
        <begin position="16"/>
        <end position="53"/>
    </location>
</feature>
<comment type="caution">
    <text evidence="2">The sequence shown here is derived from an EMBL/GenBank/DDBJ whole genome shotgun (WGS) entry which is preliminary data.</text>
</comment>
<evidence type="ECO:0000256" key="1">
    <source>
        <dbReference type="SAM" id="MobiDB-lite"/>
    </source>
</evidence>
<accession>A0ABQ3SM72</accession>
<evidence type="ECO:0000313" key="3">
    <source>
        <dbReference type="Proteomes" id="UP000613974"/>
    </source>
</evidence>
<evidence type="ECO:0000313" key="2">
    <source>
        <dbReference type="EMBL" id="GHI69157.1"/>
    </source>
</evidence>
<name>A0ABQ3SM72_9ACTN</name>